<name>A0A316AJ55_9BACT</name>
<evidence type="ECO:0000313" key="2">
    <source>
        <dbReference type="EMBL" id="PWJ57328.1"/>
    </source>
</evidence>
<sequence length="236" mass="27066">MVHFTGLSQGFEGVVTYEKTSYWSKILNKLTYLSEEERSRSQTSWGSNDEGDKSRGRLGTNGHLSKYEDLEKEADGGYQWRKSEYIILHDYDQEKKTEVEEFSGKVYIISDSLKAPKWKILNKIKEVNGYLCMMATTEDTLKGQKITAWFANDLASSAGPERYFGLPGLIMEVDVNDGEVLITAVKVEKKSAEEALAMPKKLKGKRVKQAEYDKMIADFVETSMKSHRNPYYFIRY</sequence>
<proteinExistence type="predicted"/>
<dbReference type="NCBIfam" id="TIGR01200">
    <property type="entry name" value="GLPGLI"/>
    <property type="match status" value="1"/>
</dbReference>
<dbReference type="Pfam" id="PF09697">
    <property type="entry name" value="Porph_ging"/>
    <property type="match status" value="1"/>
</dbReference>
<keyword evidence="3" id="KW-1185">Reference proteome</keyword>
<dbReference type="EMBL" id="QGDT01000007">
    <property type="protein sequence ID" value="PWJ57328.1"/>
    <property type="molecule type" value="Genomic_DNA"/>
</dbReference>
<accession>A0A316AJ55</accession>
<gene>
    <name evidence="2" type="ORF">CLV98_10735</name>
</gene>
<comment type="caution">
    <text evidence="2">The sequence shown here is derived from an EMBL/GenBank/DDBJ whole genome shotgun (WGS) entry which is preliminary data.</text>
</comment>
<evidence type="ECO:0000313" key="3">
    <source>
        <dbReference type="Proteomes" id="UP000245880"/>
    </source>
</evidence>
<feature type="region of interest" description="Disordered" evidence="1">
    <location>
        <begin position="40"/>
        <end position="60"/>
    </location>
</feature>
<reference evidence="2 3" key="1">
    <citation type="submission" date="2018-03" db="EMBL/GenBank/DDBJ databases">
        <title>Genomic Encyclopedia of Archaeal and Bacterial Type Strains, Phase II (KMG-II): from individual species to whole genera.</title>
        <authorList>
            <person name="Goeker M."/>
        </authorList>
    </citation>
    <scope>NUCLEOTIDE SEQUENCE [LARGE SCALE GENOMIC DNA]</scope>
    <source>
        <strain evidence="2 3">DSM 100346</strain>
    </source>
</reference>
<dbReference type="AlphaFoldDB" id="A0A316AJ55"/>
<organism evidence="2 3">
    <name type="scientific">Dyadobacter jejuensis</name>
    <dbReference type="NCBI Taxonomy" id="1082580"/>
    <lineage>
        <taxon>Bacteria</taxon>
        <taxon>Pseudomonadati</taxon>
        <taxon>Bacteroidota</taxon>
        <taxon>Cytophagia</taxon>
        <taxon>Cytophagales</taxon>
        <taxon>Spirosomataceae</taxon>
        <taxon>Dyadobacter</taxon>
    </lineage>
</organism>
<dbReference type="Proteomes" id="UP000245880">
    <property type="component" value="Unassembled WGS sequence"/>
</dbReference>
<dbReference type="InterPro" id="IPR005901">
    <property type="entry name" value="GLPGLI"/>
</dbReference>
<protein>
    <submittedName>
        <fullName evidence="2">GLPGLI family protein</fullName>
    </submittedName>
</protein>
<evidence type="ECO:0000256" key="1">
    <source>
        <dbReference type="SAM" id="MobiDB-lite"/>
    </source>
</evidence>